<dbReference type="InterPro" id="IPR032465">
    <property type="entry name" value="ACMSD"/>
</dbReference>
<keyword evidence="1" id="KW-0456">Lyase</keyword>
<dbReference type="CDD" id="cd01292">
    <property type="entry name" value="metallo-dependent_hydrolases"/>
    <property type="match status" value="1"/>
</dbReference>
<dbReference type="PANTHER" id="PTHR21240">
    <property type="entry name" value="2-AMINO-3-CARBOXYLMUCONATE-6-SEMIALDEHYDE DECARBOXYLASE"/>
    <property type="match status" value="1"/>
</dbReference>
<dbReference type="EMBL" id="JBBMFA010000081">
    <property type="protein sequence ID" value="MEQ2520097.1"/>
    <property type="molecule type" value="Genomic_DNA"/>
</dbReference>
<feature type="domain" description="Amidohydrolase-related" evidence="2">
    <location>
        <begin position="52"/>
        <end position="279"/>
    </location>
</feature>
<sequence>MLIDIHTHFVRCPDDFTEPFFSDLERCGIPVSSWSYGEEEYLAGTSAADKVVVFGLNARKTGWGAQNQRVVELVQRHPEKYIFFTSIDPTAPDFMEQLQNDHQNLHCKGVKLGPIYQGLHPLSPQYYQIYEYCEKHHLPIITHMATTFSSGVPLEYARPVHMDRVACDFPELKIVLAHLGHPWIDECIAAIRHQPNLYADISALYYRPWQFYNALLSVQEYGAGHKLLFGSDFPATTTADSVAGLRNVNQIAIRAGLPQISEELIEGILHRNSLAILGIDQEE</sequence>
<dbReference type="SUPFAM" id="SSF51556">
    <property type="entry name" value="Metallo-dependent hydrolases"/>
    <property type="match status" value="1"/>
</dbReference>
<accession>A0ABV1GEL0</accession>
<dbReference type="Gene3D" id="3.20.20.140">
    <property type="entry name" value="Metal-dependent hydrolases"/>
    <property type="match status" value="1"/>
</dbReference>
<dbReference type="InterPro" id="IPR006680">
    <property type="entry name" value="Amidohydro-rel"/>
</dbReference>
<organism evidence="3 4">
    <name type="scientific">Ruthenibacterium intestinale</name>
    <dbReference type="NCBI Taxonomy" id="3133163"/>
    <lineage>
        <taxon>Bacteria</taxon>
        <taxon>Bacillati</taxon>
        <taxon>Bacillota</taxon>
        <taxon>Clostridia</taxon>
        <taxon>Eubacteriales</taxon>
        <taxon>Oscillospiraceae</taxon>
        <taxon>Ruthenibacterium</taxon>
    </lineage>
</organism>
<reference evidence="3 4" key="1">
    <citation type="submission" date="2024-03" db="EMBL/GenBank/DDBJ databases">
        <title>Human intestinal bacterial collection.</title>
        <authorList>
            <person name="Pauvert C."/>
            <person name="Hitch T.C.A."/>
            <person name="Clavel T."/>
        </authorList>
    </citation>
    <scope>NUCLEOTIDE SEQUENCE [LARGE SCALE GENOMIC DNA]</scope>
    <source>
        <strain evidence="3 4">CLA-JM-H11</strain>
    </source>
</reference>
<dbReference type="Pfam" id="PF04909">
    <property type="entry name" value="Amidohydro_2"/>
    <property type="match status" value="1"/>
</dbReference>
<name>A0ABV1GEL0_9FIRM</name>
<dbReference type="InterPro" id="IPR032466">
    <property type="entry name" value="Metal_Hydrolase"/>
</dbReference>
<keyword evidence="4" id="KW-1185">Reference proteome</keyword>
<dbReference type="Proteomes" id="UP001477672">
    <property type="component" value="Unassembled WGS sequence"/>
</dbReference>
<evidence type="ECO:0000259" key="2">
    <source>
        <dbReference type="Pfam" id="PF04909"/>
    </source>
</evidence>
<evidence type="ECO:0000313" key="4">
    <source>
        <dbReference type="Proteomes" id="UP001477672"/>
    </source>
</evidence>
<gene>
    <name evidence="3" type="ORF">WMO24_06605</name>
</gene>
<comment type="caution">
    <text evidence="3">The sequence shown here is derived from an EMBL/GenBank/DDBJ whole genome shotgun (WGS) entry which is preliminary data.</text>
</comment>
<proteinExistence type="predicted"/>
<evidence type="ECO:0000313" key="3">
    <source>
        <dbReference type="EMBL" id="MEQ2520097.1"/>
    </source>
</evidence>
<evidence type="ECO:0000256" key="1">
    <source>
        <dbReference type="ARBA" id="ARBA00023239"/>
    </source>
</evidence>
<dbReference type="RefSeq" id="WP_349215543.1">
    <property type="nucleotide sequence ID" value="NZ_JBBMFA010000081.1"/>
</dbReference>
<protein>
    <submittedName>
        <fullName evidence="3">Amidohydrolase family protein</fullName>
    </submittedName>
</protein>
<dbReference type="PANTHER" id="PTHR21240:SF19">
    <property type="entry name" value="CATALYTIC_ HYDROLASE"/>
    <property type="match status" value="1"/>
</dbReference>